<organism evidence="1 2">
    <name type="scientific">Psychrosphaera aquimarina</name>
    <dbReference type="NCBI Taxonomy" id="2044854"/>
    <lineage>
        <taxon>Bacteria</taxon>
        <taxon>Pseudomonadati</taxon>
        <taxon>Pseudomonadota</taxon>
        <taxon>Gammaproteobacteria</taxon>
        <taxon>Alteromonadales</taxon>
        <taxon>Pseudoalteromonadaceae</taxon>
        <taxon>Psychrosphaera</taxon>
    </lineage>
</organism>
<evidence type="ECO:0000313" key="2">
    <source>
        <dbReference type="Proteomes" id="UP001257914"/>
    </source>
</evidence>
<keyword evidence="2" id="KW-1185">Reference proteome</keyword>
<comment type="caution">
    <text evidence="1">The sequence shown here is derived from an EMBL/GenBank/DDBJ whole genome shotgun (WGS) entry which is preliminary data.</text>
</comment>
<protein>
    <recommendedName>
        <fullName evidence="3">Lipoprotein</fullName>
    </recommendedName>
</protein>
<dbReference type="Proteomes" id="UP001257914">
    <property type="component" value="Unassembled WGS sequence"/>
</dbReference>
<dbReference type="RefSeq" id="WP_315947047.1">
    <property type="nucleotide sequence ID" value="NZ_JAWCUA010000007.1"/>
</dbReference>
<evidence type="ECO:0008006" key="3">
    <source>
        <dbReference type="Google" id="ProtNLM"/>
    </source>
</evidence>
<reference evidence="1 2" key="1">
    <citation type="submission" date="2023-10" db="EMBL/GenBank/DDBJ databases">
        <title>Psychrosphaera aquimaarina strain SW33 isolated from seawater.</title>
        <authorList>
            <person name="Bayburt H."/>
            <person name="Kim J.M."/>
            <person name="Choi B.J."/>
            <person name="Jeon C.O."/>
        </authorList>
    </citation>
    <scope>NUCLEOTIDE SEQUENCE [LARGE SCALE GENOMIC DNA]</scope>
    <source>
        <strain evidence="1 2">KCTC 52743</strain>
    </source>
</reference>
<evidence type="ECO:0000313" key="1">
    <source>
        <dbReference type="EMBL" id="MDU0113442.1"/>
    </source>
</evidence>
<gene>
    <name evidence="1" type="ORF">RT723_10620</name>
</gene>
<dbReference type="EMBL" id="JAWCUA010000007">
    <property type="protein sequence ID" value="MDU0113442.1"/>
    <property type="molecule type" value="Genomic_DNA"/>
</dbReference>
<proteinExistence type="predicted"/>
<sequence>MKSVCITLFTLILTGCDDRLSSSGDGSNLTILTTDIAGKRLPINRVYWVYDSEPNVLHELECKTELCDSWYLPVEIEGNIAVFAENAVPFDNDPYCAEVYSGEKSILIDKNQAQTITIEVKYSDSLCQ</sequence>
<dbReference type="PROSITE" id="PS51257">
    <property type="entry name" value="PROKAR_LIPOPROTEIN"/>
    <property type="match status" value="1"/>
</dbReference>
<accession>A0ABU3R1T6</accession>
<name>A0ABU3R1T6_9GAMM</name>